<accession>A0ACD1IP81</accession>
<keyword evidence="2" id="KW-1185">Reference proteome</keyword>
<dbReference type="EMBL" id="KZ824539">
    <property type="protein sequence ID" value="RAK92384.1"/>
    <property type="molecule type" value="Genomic_DNA"/>
</dbReference>
<protein>
    <submittedName>
        <fullName evidence="1">Uncharacterized protein</fullName>
    </submittedName>
</protein>
<proteinExistence type="predicted"/>
<reference evidence="1" key="1">
    <citation type="submission" date="2018-02" db="EMBL/GenBank/DDBJ databases">
        <title>The genomes of Aspergillus section Nigri reveals drivers in fungal speciation.</title>
        <authorList>
            <consortium name="DOE Joint Genome Institute"/>
            <person name="Vesth T.C."/>
            <person name="Nybo J."/>
            <person name="Theobald S."/>
            <person name="Brandl J."/>
            <person name="Frisvad J.C."/>
            <person name="Nielsen K.F."/>
            <person name="Lyhne E.K."/>
            <person name="Kogle M.E."/>
            <person name="Kuo A."/>
            <person name="Riley R."/>
            <person name="Clum A."/>
            <person name="Nolan M."/>
            <person name="Lipzen A."/>
            <person name="Salamov A."/>
            <person name="Henrissat B."/>
            <person name="Wiebenga A."/>
            <person name="De vries R.P."/>
            <person name="Grigoriev I.V."/>
            <person name="Mortensen U.H."/>
            <person name="Andersen M.R."/>
            <person name="Baker S.E."/>
        </authorList>
    </citation>
    <scope>NUCLEOTIDE SEQUENCE</scope>
    <source>
        <strain evidence="1">CBS 115574</strain>
    </source>
</reference>
<gene>
    <name evidence="1" type="ORF">BO79DRAFT_64581</name>
</gene>
<dbReference type="Proteomes" id="UP000249748">
    <property type="component" value="Unassembled WGS sequence"/>
</dbReference>
<evidence type="ECO:0000313" key="2">
    <source>
        <dbReference type="Proteomes" id="UP000249748"/>
    </source>
</evidence>
<evidence type="ECO:0000313" key="1">
    <source>
        <dbReference type="EMBL" id="RAK92384.1"/>
    </source>
</evidence>
<name>A0ACD1IP81_9EURO</name>
<organism evidence="1 2">
    <name type="scientific">Aspergillus costaricaensis CBS 115574</name>
    <dbReference type="NCBI Taxonomy" id="1448317"/>
    <lineage>
        <taxon>Eukaryota</taxon>
        <taxon>Fungi</taxon>
        <taxon>Dikarya</taxon>
        <taxon>Ascomycota</taxon>
        <taxon>Pezizomycotina</taxon>
        <taxon>Eurotiomycetes</taxon>
        <taxon>Eurotiomycetidae</taxon>
        <taxon>Eurotiales</taxon>
        <taxon>Aspergillaceae</taxon>
        <taxon>Aspergillus</taxon>
        <taxon>Aspergillus subgen. Circumdati</taxon>
    </lineage>
</organism>
<sequence>MIDFSFLSYCHYFLLPPHLLFFGLLYICSFLGESFLKGKTALDTFLSLHVWRRSAKYTSGLKV</sequence>